<evidence type="ECO:0000256" key="4">
    <source>
        <dbReference type="ARBA" id="ARBA00022500"/>
    </source>
</evidence>
<dbReference type="EMBL" id="VOAJ01006357">
    <property type="protein sequence ID" value="KAF0872559.1"/>
    <property type="molecule type" value="Genomic_DNA"/>
</dbReference>
<evidence type="ECO:0000256" key="1">
    <source>
        <dbReference type="ARBA" id="ARBA00004479"/>
    </source>
</evidence>
<evidence type="ECO:0000256" key="5">
    <source>
        <dbReference type="ARBA" id="ARBA00022514"/>
    </source>
</evidence>
<dbReference type="InterPro" id="IPR048585">
    <property type="entry name" value="CXCL16_dom"/>
</dbReference>
<keyword evidence="7 15" id="KW-0732">Signal</keyword>
<evidence type="ECO:0000313" key="17">
    <source>
        <dbReference type="EMBL" id="KAF0872559.1"/>
    </source>
</evidence>
<feature type="signal peptide" evidence="15">
    <location>
        <begin position="1"/>
        <end position="31"/>
    </location>
</feature>
<dbReference type="InterPro" id="IPR026296">
    <property type="entry name" value="CXCL16"/>
</dbReference>
<evidence type="ECO:0000256" key="7">
    <source>
        <dbReference type="ARBA" id="ARBA00022729"/>
    </source>
</evidence>
<keyword evidence="5" id="KW-0202">Cytokine</keyword>
<dbReference type="Pfam" id="PF20902">
    <property type="entry name" value="CXCL16"/>
    <property type="match status" value="1"/>
</dbReference>
<feature type="domain" description="C-X-C motif chemokine 16" evidence="16">
    <location>
        <begin position="29"/>
        <end position="120"/>
    </location>
</feature>
<evidence type="ECO:0000256" key="11">
    <source>
        <dbReference type="ARBA" id="ARBA00023180"/>
    </source>
</evidence>
<dbReference type="GO" id="GO:0034341">
    <property type="term" value="P:response to type II interferon"/>
    <property type="evidence" value="ECO:0007669"/>
    <property type="project" value="InterPro"/>
</dbReference>
<organism evidence="17 18">
    <name type="scientific">Crocuta crocuta</name>
    <name type="common">Spotted hyena</name>
    <dbReference type="NCBI Taxonomy" id="9678"/>
    <lineage>
        <taxon>Eukaryota</taxon>
        <taxon>Metazoa</taxon>
        <taxon>Chordata</taxon>
        <taxon>Craniata</taxon>
        <taxon>Vertebrata</taxon>
        <taxon>Euteleostomi</taxon>
        <taxon>Mammalia</taxon>
        <taxon>Eutheria</taxon>
        <taxon>Laurasiatheria</taxon>
        <taxon>Carnivora</taxon>
        <taxon>Feliformia</taxon>
        <taxon>Hyaenidae</taxon>
        <taxon>Crocuta</taxon>
    </lineage>
</organism>
<gene>
    <name evidence="17" type="primary">Cxcl16</name>
    <name evidence="17" type="ORF">FOF47_R12663</name>
</gene>
<sequence length="241" mass="25703">PRPAPDMRRPWGLRSLALLLLLELLPRPGDGNEGSVAGSCYCGQTISSGSPPARQLLAHLRRHLKGYQRCSSYVRFQLRVRSVCGGSKDQWVQELVNCFDLRACGHVDSGSVAPRQHLPPPSTQAPEPAETAPLHPGSPRPTRLPPAVRSTRAPTLPAGALSSGEELTRASETATSAVGHSLGAGSEAGEKQKQLEDNVGPTSGTSATVPVVSLLAITFFLIAVLLYVVCQRKRKCQQHSP</sequence>
<name>A0A6G1A9R7_CROCR</name>
<dbReference type="GO" id="GO:0030335">
    <property type="term" value="P:positive regulation of cell migration"/>
    <property type="evidence" value="ECO:0007669"/>
    <property type="project" value="InterPro"/>
</dbReference>
<evidence type="ECO:0000256" key="15">
    <source>
        <dbReference type="SAM" id="SignalP"/>
    </source>
</evidence>
<keyword evidence="6 14" id="KW-0812">Transmembrane</keyword>
<evidence type="ECO:0000256" key="2">
    <source>
        <dbReference type="ARBA" id="ARBA00010665"/>
    </source>
</evidence>
<dbReference type="Proteomes" id="UP000475037">
    <property type="component" value="Unassembled WGS sequence"/>
</dbReference>
<feature type="region of interest" description="Disordered" evidence="13">
    <location>
        <begin position="112"/>
        <end position="201"/>
    </location>
</feature>
<dbReference type="GO" id="GO:0006898">
    <property type="term" value="P:receptor-mediated endocytosis"/>
    <property type="evidence" value="ECO:0007669"/>
    <property type="project" value="InterPro"/>
</dbReference>
<dbReference type="GO" id="GO:0030307">
    <property type="term" value="P:positive regulation of cell growth"/>
    <property type="evidence" value="ECO:0007669"/>
    <property type="project" value="InterPro"/>
</dbReference>
<evidence type="ECO:0000256" key="3">
    <source>
        <dbReference type="ARBA" id="ARBA00017995"/>
    </source>
</evidence>
<reference evidence="17 18" key="1">
    <citation type="submission" date="2019-11" db="EMBL/GenBank/DDBJ databases">
        <authorList>
            <person name="Yang C."/>
            <person name="Li F."/>
        </authorList>
    </citation>
    <scope>NUCLEOTIDE SEQUENCE [LARGE SCALE GENOMIC DNA]</scope>
    <source>
        <strain evidence="17">KB4526</strain>
        <tissue evidence="17">Muscle</tissue>
    </source>
</reference>
<keyword evidence="18" id="KW-1185">Reference proteome</keyword>
<evidence type="ECO:0000313" key="18">
    <source>
        <dbReference type="Proteomes" id="UP000475037"/>
    </source>
</evidence>
<evidence type="ECO:0000256" key="10">
    <source>
        <dbReference type="ARBA" id="ARBA00023157"/>
    </source>
</evidence>
<evidence type="ECO:0000256" key="13">
    <source>
        <dbReference type="SAM" id="MobiDB-lite"/>
    </source>
</evidence>
<dbReference type="GO" id="GO:0008009">
    <property type="term" value="F:chemokine activity"/>
    <property type="evidence" value="ECO:0007669"/>
    <property type="project" value="InterPro"/>
</dbReference>
<feature type="non-terminal residue" evidence="17">
    <location>
        <position position="241"/>
    </location>
</feature>
<dbReference type="GO" id="GO:0005615">
    <property type="term" value="C:extracellular space"/>
    <property type="evidence" value="ECO:0007669"/>
    <property type="project" value="UniProtKB-KW"/>
</dbReference>
<dbReference type="AlphaFoldDB" id="A0A6G1A9R7"/>
<evidence type="ECO:0000256" key="8">
    <source>
        <dbReference type="ARBA" id="ARBA00022989"/>
    </source>
</evidence>
<evidence type="ECO:0000256" key="12">
    <source>
        <dbReference type="ARBA" id="ARBA00032815"/>
    </source>
</evidence>
<evidence type="ECO:0000256" key="9">
    <source>
        <dbReference type="ARBA" id="ARBA00023136"/>
    </source>
</evidence>
<accession>A0A6G1A9R7</accession>
<keyword evidence="10" id="KW-1015">Disulfide bond</keyword>
<dbReference type="GO" id="GO:0016020">
    <property type="term" value="C:membrane"/>
    <property type="evidence" value="ECO:0007669"/>
    <property type="project" value="UniProtKB-SubCell"/>
</dbReference>
<dbReference type="GO" id="GO:0034612">
    <property type="term" value="P:response to tumor necrosis factor"/>
    <property type="evidence" value="ECO:0007669"/>
    <property type="project" value="InterPro"/>
</dbReference>
<evidence type="ECO:0000259" key="16">
    <source>
        <dbReference type="Pfam" id="PF20902"/>
    </source>
</evidence>
<keyword evidence="11" id="KW-0325">Glycoprotein</keyword>
<dbReference type="PANTHER" id="PTHR14385:SF0">
    <property type="entry name" value="C-X-C MOTIF CHEMOKINE 16"/>
    <property type="match status" value="1"/>
</dbReference>
<keyword evidence="8 14" id="KW-1133">Transmembrane helix</keyword>
<feature type="non-terminal residue" evidence="17">
    <location>
        <position position="1"/>
    </location>
</feature>
<protein>
    <recommendedName>
        <fullName evidence="3">C-X-C motif chemokine 16</fullName>
    </recommendedName>
    <alternativeName>
        <fullName evidence="12">Transmembrane chemokine CXCL16</fullName>
    </alternativeName>
</protein>
<dbReference type="GO" id="GO:0005044">
    <property type="term" value="F:scavenger receptor activity"/>
    <property type="evidence" value="ECO:0007669"/>
    <property type="project" value="InterPro"/>
</dbReference>
<keyword evidence="4" id="KW-0145">Chemotaxis</keyword>
<proteinExistence type="inferred from homology"/>
<feature type="chain" id="PRO_5026210615" description="C-X-C motif chemokine 16" evidence="15">
    <location>
        <begin position="32"/>
        <end position="241"/>
    </location>
</feature>
<dbReference type="GO" id="GO:0005041">
    <property type="term" value="F:low-density lipoprotein particle receptor activity"/>
    <property type="evidence" value="ECO:0007669"/>
    <property type="project" value="InterPro"/>
</dbReference>
<evidence type="ECO:0000256" key="6">
    <source>
        <dbReference type="ARBA" id="ARBA00022692"/>
    </source>
</evidence>
<keyword evidence="9 14" id="KW-0472">Membrane</keyword>
<evidence type="ECO:0000256" key="14">
    <source>
        <dbReference type="SAM" id="Phobius"/>
    </source>
</evidence>
<comment type="similarity">
    <text evidence="2">Belongs to the intercrine alpha (chemokine CxC) family.</text>
</comment>
<feature type="transmembrane region" description="Helical" evidence="14">
    <location>
        <begin position="211"/>
        <end position="230"/>
    </location>
</feature>
<comment type="caution">
    <text evidence="17">The sequence shown here is derived from an EMBL/GenBank/DDBJ whole genome shotgun (WGS) entry which is preliminary data.</text>
</comment>
<dbReference type="PANTHER" id="PTHR14385">
    <property type="entry name" value="CXC CHEMOKINE LIGAND"/>
    <property type="match status" value="1"/>
</dbReference>
<dbReference type="GO" id="GO:0010818">
    <property type="term" value="P:T cell chemotaxis"/>
    <property type="evidence" value="ECO:0007669"/>
    <property type="project" value="TreeGrafter"/>
</dbReference>
<comment type="subcellular location">
    <subcellularLocation>
        <location evidence="1">Membrane</location>
        <topology evidence="1">Single-pass type I membrane protein</topology>
    </subcellularLocation>
</comment>